<protein>
    <submittedName>
        <fullName evidence="2">PIR Superfamily Protein</fullName>
    </submittedName>
</protein>
<keyword evidence="1" id="KW-0472">Membrane</keyword>
<evidence type="ECO:0000256" key="1">
    <source>
        <dbReference type="SAM" id="Phobius"/>
    </source>
</evidence>
<keyword evidence="1" id="KW-0812">Transmembrane</keyword>
<dbReference type="EMBL" id="FLQV01001886">
    <property type="protein sequence ID" value="SBT00385.1"/>
    <property type="molecule type" value="Genomic_DNA"/>
</dbReference>
<evidence type="ECO:0000313" key="3">
    <source>
        <dbReference type="Proteomes" id="UP000078546"/>
    </source>
</evidence>
<dbReference type="AlphaFoldDB" id="A0A1A8X556"/>
<dbReference type="InterPro" id="IPR008780">
    <property type="entry name" value="Plasmodium_Vir"/>
</dbReference>
<dbReference type="Proteomes" id="UP000078546">
    <property type="component" value="Unassembled WGS sequence"/>
</dbReference>
<sequence>MTYTKDVNYELCEHFTDYIRLEESILSNVGESGNFNEKCEHIEEFYSGKLHNSKDICTKFKCIATKLLTSTKSEDSGFINACFYLNFWLNYKLMDTPKSIVSAKQFYDKLKDEDSGFDSEHKLINKIHVIEEEHLKNMVMLHNLHKKYNEIHDIIHNTSDSDKNCMNYSEQCIQKFDEANKNCSPYNIKFCKALEAFKEKYEYMLNDSEYENCKLHKPLSSVVYVDPLDREKAIEEDFDFTADSSMVSGDQGFSTHLRNIMVVIFTVISFFLVFLGLYKATPFGIYFRRQIRRVKENWINLEYVNENKSILQPTEYQPINEENNQLHISYY</sequence>
<feature type="transmembrane region" description="Helical" evidence="1">
    <location>
        <begin position="260"/>
        <end position="287"/>
    </location>
</feature>
<accession>A0A1A8X556</accession>
<proteinExistence type="predicted"/>
<evidence type="ECO:0000313" key="2">
    <source>
        <dbReference type="EMBL" id="SBT00385.1"/>
    </source>
</evidence>
<dbReference type="Pfam" id="PF05795">
    <property type="entry name" value="Plasmodium_Vir"/>
    <property type="match status" value="1"/>
</dbReference>
<organism evidence="2 3">
    <name type="scientific">Plasmodium ovale curtisi</name>
    <dbReference type="NCBI Taxonomy" id="864141"/>
    <lineage>
        <taxon>Eukaryota</taxon>
        <taxon>Sar</taxon>
        <taxon>Alveolata</taxon>
        <taxon>Apicomplexa</taxon>
        <taxon>Aconoidasida</taxon>
        <taxon>Haemosporida</taxon>
        <taxon>Plasmodiidae</taxon>
        <taxon>Plasmodium</taxon>
        <taxon>Plasmodium (Plasmodium)</taxon>
    </lineage>
</organism>
<name>A0A1A8X556_PLAOA</name>
<gene>
    <name evidence="2" type="ORF">POVCU1_059600</name>
</gene>
<keyword evidence="1" id="KW-1133">Transmembrane helix</keyword>
<reference evidence="3" key="1">
    <citation type="submission" date="2016-05" db="EMBL/GenBank/DDBJ databases">
        <authorList>
            <person name="Naeem Raeece"/>
        </authorList>
    </citation>
    <scope>NUCLEOTIDE SEQUENCE [LARGE SCALE GENOMIC DNA]</scope>
</reference>